<evidence type="ECO:0000256" key="1">
    <source>
        <dbReference type="SAM" id="MobiDB-lite"/>
    </source>
</evidence>
<feature type="non-terminal residue" evidence="2">
    <location>
        <position position="152"/>
    </location>
</feature>
<gene>
    <name evidence="2" type="ORF">PIB30_107954</name>
</gene>
<protein>
    <submittedName>
        <fullName evidence="2">Uncharacterized protein</fullName>
    </submittedName>
</protein>
<feature type="compositionally biased region" description="Polar residues" evidence="1">
    <location>
        <begin position="44"/>
        <end position="83"/>
    </location>
</feature>
<evidence type="ECO:0000313" key="2">
    <source>
        <dbReference type="EMBL" id="MED6129442.1"/>
    </source>
</evidence>
<reference evidence="2 3" key="1">
    <citation type="journal article" date="2023" name="Plants (Basel)">
        <title>Bridging the Gap: Combining Genomics and Transcriptomics Approaches to Understand Stylosanthes scabra, an Orphan Legume from the Brazilian Caatinga.</title>
        <authorList>
            <person name="Ferreira-Neto J.R.C."/>
            <person name="da Silva M.D."/>
            <person name="Binneck E."/>
            <person name="de Melo N.F."/>
            <person name="da Silva R.H."/>
            <person name="de Melo A.L.T.M."/>
            <person name="Pandolfi V."/>
            <person name="Bustamante F.O."/>
            <person name="Brasileiro-Vidal A.C."/>
            <person name="Benko-Iseppon A.M."/>
        </authorList>
    </citation>
    <scope>NUCLEOTIDE SEQUENCE [LARGE SCALE GENOMIC DNA]</scope>
    <source>
        <tissue evidence="2">Leaves</tissue>
    </source>
</reference>
<keyword evidence="3" id="KW-1185">Reference proteome</keyword>
<feature type="region of interest" description="Disordered" evidence="1">
    <location>
        <begin position="44"/>
        <end position="110"/>
    </location>
</feature>
<proteinExistence type="predicted"/>
<sequence length="152" mass="16781">MMLMYHNASQNKSKEGPPLPKRMKKSVPKKLDFSFLQSTFDSVSRKVNTVAPSTSGEQQNIPPEQPGTSKSKGLSNANTTVHMNQGPPGEPSRAAMNNSASNKKDSTDALQRKLDVFRERNNTIQSLRHNTAAEFFKFCSIRRKPGAAVQCS</sequence>
<evidence type="ECO:0000313" key="3">
    <source>
        <dbReference type="Proteomes" id="UP001341840"/>
    </source>
</evidence>
<dbReference type="Proteomes" id="UP001341840">
    <property type="component" value="Unassembled WGS sequence"/>
</dbReference>
<organism evidence="2 3">
    <name type="scientific">Stylosanthes scabra</name>
    <dbReference type="NCBI Taxonomy" id="79078"/>
    <lineage>
        <taxon>Eukaryota</taxon>
        <taxon>Viridiplantae</taxon>
        <taxon>Streptophyta</taxon>
        <taxon>Embryophyta</taxon>
        <taxon>Tracheophyta</taxon>
        <taxon>Spermatophyta</taxon>
        <taxon>Magnoliopsida</taxon>
        <taxon>eudicotyledons</taxon>
        <taxon>Gunneridae</taxon>
        <taxon>Pentapetalae</taxon>
        <taxon>rosids</taxon>
        <taxon>fabids</taxon>
        <taxon>Fabales</taxon>
        <taxon>Fabaceae</taxon>
        <taxon>Papilionoideae</taxon>
        <taxon>50 kb inversion clade</taxon>
        <taxon>dalbergioids sensu lato</taxon>
        <taxon>Dalbergieae</taxon>
        <taxon>Pterocarpus clade</taxon>
        <taxon>Stylosanthes</taxon>
    </lineage>
</organism>
<accession>A0ABU6RZ49</accession>
<name>A0ABU6RZ49_9FABA</name>
<comment type="caution">
    <text evidence="2">The sequence shown here is derived from an EMBL/GenBank/DDBJ whole genome shotgun (WGS) entry which is preliminary data.</text>
</comment>
<feature type="region of interest" description="Disordered" evidence="1">
    <location>
        <begin position="1"/>
        <end position="30"/>
    </location>
</feature>
<dbReference type="EMBL" id="JASCZI010035025">
    <property type="protein sequence ID" value="MED6129442.1"/>
    <property type="molecule type" value="Genomic_DNA"/>
</dbReference>